<proteinExistence type="predicted"/>
<sequence>MRRAAPWPRATQTAFVEAGHQTHHGTLGTRLRPARATAAEIDAWSERLAETHDTLLLHIPDSVPGSPACSRGSGFHTAGDRLSPGHGLPSVPINKTNLIKTEEGTVTCGKQEVLGVFQACADREARLPTGAVTSFRRVHVRAGPSLKPVEDVQFWLVVNSLAQTFNPI</sequence>
<evidence type="ECO:0000313" key="2">
    <source>
        <dbReference type="Proteomes" id="UP001157502"/>
    </source>
</evidence>
<evidence type="ECO:0000313" key="1">
    <source>
        <dbReference type="EMBL" id="KAJ7993235.1"/>
    </source>
</evidence>
<protein>
    <submittedName>
        <fullName evidence="1">Uncharacterized protein</fullName>
    </submittedName>
</protein>
<accession>A0ACC2FPE2</accession>
<dbReference type="Proteomes" id="UP001157502">
    <property type="component" value="Chromosome 24"/>
</dbReference>
<comment type="caution">
    <text evidence="1">The sequence shown here is derived from an EMBL/GenBank/DDBJ whole genome shotgun (WGS) entry which is preliminary data.</text>
</comment>
<organism evidence="1 2">
    <name type="scientific">Dallia pectoralis</name>
    <name type="common">Alaska blackfish</name>
    <dbReference type="NCBI Taxonomy" id="75939"/>
    <lineage>
        <taxon>Eukaryota</taxon>
        <taxon>Metazoa</taxon>
        <taxon>Chordata</taxon>
        <taxon>Craniata</taxon>
        <taxon>Vertebrata</taxon>
        <taxon>Euteleostomi</taxon>
        <taxon>Actinopterygii</taxon>
        <taxon>Neopterygii</taxon>
        <taxon>Teleostei</taxon>
        <taxon>Protacanthopterygii</taxon>
        <taxon>Esociformes</taxon>
        <taxon>Umbridae</taxon>
        <taxon>Dallia</taxon>
    </lineage>
</organism>
<reference evidence="1" key="1">
    <citation type="submission" date="2021-05" db="EMBL/GenBank/DDBJ databases">
        <authorList>
            <person name="Pan Q."/>
            <person name="Jouanno E."/>
            <person name="Zahm M."/>
            <person name="Klopp C."/>
            <person name="Cabau C."/>
            <person name="Louis A."/>
            <person name="Berthelot C."/>
            <person name="Parey E."/>
            <person name="Roest Crollius H."/>
            <person name="Montfort J."/>
            <person name="Robinson-Rechavi M."/>
            <person name="Bouchez O."/>
            <person name="Lampietro C."/>
            <person name="Lopez Roques C."/>
            <person name="Donnadieu C."/>
            <person name="Postlethwait J."/>
            <person name="Bobe J."/>
            <person name="Dillon D."/>
            <person name="Chandos A."/>
            <person name="von Hippel F."/>
            <person name="Guiguen Y."/>
        </authorList>
    </citation>
    <scope>NUCLEOTIDE SEQUENCE</scope>
    <source>
        <strain evidence="1">YG-Jan2019</strain>
    </source>
</reference>
<name>A0ACC2FPE2_DALPE</name>
<keyword evidence="2" id="KW-1185">Reference proteome</keyword>
<dbReference type="EMBL" id="CM055751">
    <property type="protein sequence ID" value="KAJ7993235.1"/>
    <property type="molecule type" value="Genomic_DNA"/>
</dbReference>
<gene>
    <name evidence="1" type="ORF">DPEC_G00270340</name>
</gene>